<evidence type="ECO:0000256" key="4">
    <source>
        <dbReference type="PROSITE-ProRule" id="PRU00175"/>
    </source>
</evidence>
<keyword evidence="5" id="KW-0472">Membrane</keyword>
<keyword evidence="3" id="KW-0862">Zinc</keyword>
<dbReference type="SUPFAM" id="SSF57850">
    <property type="entry name" value="RING/U-box"/>
    <property type="match status" value="1"/>
</dbReference>
<dbReference type="RefSeq" id="XP_008872920.1">
    <property type="nucleotide sequence ID" value="XM_008874698.1"/>
</dbReference>
<dbReference type="PROSITE" id="PS00518">
    <property type="entry name" value="ZF_RING_1"/>
    <property type="match status" value="1"/>
</dbReference>
<dbReference type="SMART" id="SM00184">
    <property type="entry name" value="RING"/>
    <property type="match status" value="1"/>
</dbReference>
<keyword evidence="2 4" id="KW-0863">Zinc-finger</keyword>
<feature type="transmembrane region" description="Helical" evidence="5">
    <location>
        <begin position="117"/>
        <end position="136"/>
    </location>
</feature>
<evidence type="ECO:0000256" key="3">
    <source>
        <dbReference type="ARBA" id="ARBA00022833"/>
    </source>
</evidence>
<evidence type="ECO:0000256" key="2">
    <source>
        <dbReference type="ARBA" id="ARBA00022771"/>
    </source>
</evidence>
<dbReference type="Gene3D" id="3.30.40.10">
    <property type="entry name" value="Zinc/RING finger domain, C3HC4 (zinc finger)"/>
    <property type="match status" value="1"/>
</dbReference>
<dbReference type="PANTHER" id="PTHR23327">
    <property type="entry name" value="RING FINGER PROTEIN 127"/>
    <property type="match status" value="1"/>
</dbReference>
<name>A0A024TXH3_9STRA</name>
<dbReference type="EMBL" id="KI913969">
    <property type="protein sequence ID" value="ETV98723.1"/>
    <property type="molecule type" value="Genomic_DNA"/>
</dbReference>
<evidence type="ECO:0000256" key="1">
    <source>
        <dbReference type="ARBA" id="ARBA00022723"/>
    </source>
</evidence>
<protein>
    <recommendedName>
        <fullName evidence="6">RING-type domain-containing protein</fullName>
    </recommendedName>
</protein>
<sequence>MKAVQCPICYDACYDPVRTRCGHAYCRPCLVQWTAEGHTSCPTCRGFITAPKADMEVASLSWDRYVAIHFLLGLHWLNPYGIGLGYYLGSHGFGLVALLTLLRWSDRYDDVATTWDLLFHALLILVTASIAIQMMWSVGIYYTLDWIAVSFCVCFIAQLAWHRLVCPIPYNPFEKFGHTRPVGTAIRRAR</sequence>
<keyword evidence="5" id="KW-0812">Transmembrane</keyword>
<gene>
    <name evidence="7" type="ORF">H310_08802</name>
</gene>
<dbReference type="GO" id="GO:0008270">
    <property type="term" value="F:zinc ion binding"/>
    <property type="evidence" value="ECO:0007669"/>
    <property type="project" value="UniProtKB-KW"/>
</dbReference>
<dbReference type="InterPro" id="IPR001841">
    <property type="entry name" value="Znf_RING"/>
</dbReference>
<dbReference type="GeneID" id="20085852"/>
<feature type="domain" description="RING-type" evidence="6">
    <location>
        <begin position="6"/>
        <end position="45"/>
    </location>
</feature>
<dbReference type="PROSITE" id="PS50089">
    <property type="entry name" value="ZF_RING_2"/>
    <property type="match status" value="1"/>
</dbReference>
<dbReference type="InterPro" id="IPR017907">
    <property type="entry name" value="Znf_RING_CS"/>
</dbReference>
<accession>A0A024TXH3</accession>
<feature type="transmembrane region" description="Helical" evidence="5">
    <location>
        <begin position="84"/>
        <end position="105"/>
    </location>
</feature>
<dbReference type="AlphaFoldDB" id="A0A024TXH3"/>
<reference evidence="7" key="1">
    <citation type="submission" date="2013-12" db="EMBL/GenBank/DDBJ databases">
        <title>The Genome Sequence of Aphanomyces invadans NJM9701.</title>
        <authorList>
            <consortium name="The Broad Institute Genomics Platform"/>
            <person name="Russ C."/>
            <person name="Tyler B."/>
            <person name="van West P."/>
            <person name="Dieguez-Uribeondo J."/>
            <person name="Young S.K."/>
            <person name="Zeng Q."/>
            <person name="Gargeya S."/>
            <person name="Fitzgerald M."/>
            <person name="Abouelleil A."/>
            <person name="Alvarado L."/>
            <person name="Chapman S.B."/>
            <person name="Gainer-Dewar J."/>
            <person name="Goldberg J."/>
            <person name="Griggs A."/>
            <person name="Gujja S."/>
            <person name="Hansen M."/>
            <person name="Howarth C."/>
            <person name="Imamovic A."/>
            <person name="Ireland A."/>
            <person name="Larimer J."/>
            <person name="McCowan C."/>
            <person name="Murphy C."/>
            <person name="Pearson M."/>
            <person name="Poon T.W."/>
            <person name="Priest M."/>
            <person name="Roberts A."/>
            <person name="Saif S."/>
            <person name="Shea T."/>
            <person name="Sykes S."/>
            <person name="Wortman J."/>
            <person name="Nusbaum C."/>
            <person name="Birren B."/>
        </authorList>
    </citation>
    <scope>NUCLEOTIDE SEQUENCE [LARGE SCALE GENOMIC DNA]</scope>
    <source>
        <strain evidence="7">NJM9701</strain>
    </source>
</reference>
<proteinExistence type="predicted"/>
<feature type="transmembrane region" description="Helical" evidence="5">
    <location>
        <begin position="142"/>
        <end position="161"/>
    </location>
</feature>
<dbReference type="Pfam" id="PF13923">
    <property type="entry name" value="zf-C3HC4_2"/>
    <property type="match status" value="1"/>
</dbReference>
<dbReference type="InterPro" id="IPR013083">
    <property type="entry name" value="Znf_RING/FYVE/PHD"/>
</dbReference>
<dbReference type="OrthoDB" id="6105938at2759"/>
<organism evidence="7">
    <name type="scientific">Aphanomyces invadans</name>
    <dbReference type="NCBI Taxonomy" id="157072"/>
    <lineage>
        <taxon>Eukaryota</taxon>
        <taxon>Sar</taxon>
        <taxon>Stramenopiles</taxon>
        <taxon>Oomycota</taxon>
        <taxon>Saprolegniomycetes</taxon>
        <taxon>Saprolegniales</taxon>
        <taxon>Verrucalvaceae</taxon>
        <taxon>Aphanomyces</taxon>
    </lineage>
</organism>
<evidence type="ECO:0000313" key="7">
    <source>
        <dbReference type="EMBL" id="ETV98723.1"/>
    </source>
</evidence>
<keyword evidence="1" id="KW-0479">Metal-binding</keyword>
<evidence type="ECO:0000256" key="5">
    <source>
        <dbReference type="SAM" id="Phobius"/>
    </source>
</evidence>
<evidence type="ECO:0000259" key="6">
    <source>
        <dbReference type="PROSITE" id="PS50089"/>
    </source>
</evidence>
<keyword evidence="5" id="KW-1133">Transmembrane helix</keyword>
<dbReference type="VEuPathDB" id="FungiDB:H310_08802"/>
<dbReference type="STRING" id="157072.A0A024TXH3"/>